<keyword evidence="3" id="KW-1185">Reference proteome</keyword>
<dbReference type="OrthoDB" id="9953246at2"/>
<name>A0A2Y9A4J5_9MICO</name>
<keyword evidence="1" id="KW-0812">Transmembrane</keyword>
<sequence length="160" mass="16266">MPHTRPLARHGLVLAVAALLPALAALLSGTVHVARCVSVPGGIAHVGLNLALLRPAAECPTTGVALGGEGEQVLTAVVLLTVPMLLLHAGVLAGSWGAGAVVRRSLARLARLTPWRRQPVPRPVVVPARLSTAVGTLTVPAWRTPAAVPLLRGPPAGLPA</sequence>
<keyword evidence="1" id="KW-0472">Membrane</keyword>
<evidence type="ECO:0000313" key="3">
    <source>
        <dbReference type="Proteomes" id="UP000250222"/>
    </source>
</evidence>
<evidence type="ECO:0000256" key="1">
    <source>
        <dbReference type="SAM" id="Phobius"/>
    </source>
</evidence>
<accession>A0A2Y9A4J5</accession>
<dbReference type="EMBL" id="UETB01000002">
    <property type="protein sequence ID" value="SSA39334.1"/>
    <property type="molecule type" value="Genomic_DNA"/>
</dbReference>
<evidence type="ECO:0000313" key="2">
    <source>
        <dbReference type="EMBL" id="SSA39334.1"/>
    </source>
</evidence>
<dbReference type="RefSeq" id="WP_110851574.1">
    <property type="nucleotide sequence ID" value="NZ_QKLZ01000002.1"/>
</dbReference>
<dbReference type="Proteomes" id="UP000250222">
    <property type="component" value="Unassembled WGS sequence"/>
</dbReference>
<gene>
    <name evidence="2" type="ORF">SAMN05216184_102255</name>
</gene>
<proteinExistence type="predicted"/>
<keyword evidence="1" id="KW-1133">Transmembrane helix</keyword>
<dbReference type="AlphaFoldDB" id="A0A2Y9A4J5"/>
<reference evidence="2 3" key="1">
    <citation type="submission" date="2016-10" db="EMBL/GenBank/DDBJ databases">
        <authorList>
            <person name="Cai Z."/>
        </authorList>
    </citation>
    <scope>NUCLEOTIDE SEQUENCE [LARGE SCALE GENOMIC DNA]</scope>
    <source>
        <strain evidence="2 3">CGMCC 1.10826</strain>
    </source>
</reference>
<protein>
    <submittedName>
        <fullName evidence="2">Uncharacterized protein</fullName>
    </submittedName>
</protein>
<organism evidence="2 3">
    <name type="scientific">Georgenia satyanarayanai</name>
    <dbReference type="NCBI Taxonomy" id="860221"/>
    <lineage>
        <taxon>Bacteria</taxon>
        <taxon>Bacillati</taxon>
        <taxon>Actinomycetota</taxon>
        <taxon>Actinomycetes</taxon>
        <taxon>Micrococcales</taxon>
        <taxon>Bogoriellaceae</taxon>
        <taxon>Georgenia</taxon>
    </lineage>
</organism>
<feature type="transmembrane region" description="Helical" evidence="1">
    <location>
        <begin position="76"/>
        <end position="102"/>
    </location>
</feature>